<reference evidence="3 4" key="1">
    <citation type="journal article" date="2018" name="Mycol. Prog.">
        <title>Coniella lustricola, a new species from submerged detritus.</title>
        <authorList>
            <person name="Raudabaugh D.B."/>
            <person name="Iturriaga T."/>
            <person name="Carver A."/>
            <person name="Mondo S."/>
            <person name="Pangilinan J."/>
            <person name="Lipzen A."/>
            <person name="He G."/>
            <person name="Amirebrahimi M."/>
            <person name="Grigoriev I.V."/>
            <person name="Miller A.N."/>
        </authorList>
    </citation>
    <scope>NUCLEOTIDE SEQUENCE [LARGE SCALE GENOMIC DNA]</scope>
    <source>
        <strain evidence="3 4">B22-T-1</strain>
    </source>
</reference>
<feature type="region of interest" description="Disordered" evidence="2">
    <location>
        <begin position="428"/>
        <end position="451"/>
    </location>
</feature>
<feature type="coiled-coil region" evidence="1">
    <location>
        <begin position="127"/>
        <end position="168"/>
    </location>
</feature>
<evidence type="ECO:0000313" key="4">
    <source>
        <dbReference type="Proteomes" id="UP000241462"/>
    </source>
</evidence>
<dbReference type="AlphaFoldDB" id="A0A2T3AHN7"/>
<keyword evidence="4" id="KW-1185">Reference proteome</keyword>
<feature type="coiled-coil region" evidence="1">
    <location>
        <begin position="193"/>
        <end position="276"/>
    </location>
</feature>
<dbReference type="Proteomes" id="UP000241462">
    <property type="component" value="Unassembled WGS sequence"/>
</dbReference>
<feature type="region of interest" description="Disordered" evidence="2">
    <location>
        <begin position="56"/>
        <end position="105"/>
    </location>
</feature>
<sequence>MKQKALGYRQEIRDLENKLGQDSKLVAGHNLCIQDNGLDLARFITDLNAIFAPLQDNLPASDPKSKPAVPATNIRKAPAAKGNTPQRTDIGNVHNPRKTPDEEEWRHRVHGCLERVQRITSIMFTAAREAEKRLLSKEVQLAEFRVQHDQSERDMIRLQQKVTELESRTTTLDALQTDLASTTQRWHDANSMGQRVKEANKQLQQNIIQLQNQLSDVETRSGMVEAQRDSITLDLERATEENVRLQEMVSTTQENHKSLEKLFKDVAKEKNTLEAAGLKTVDETKQLRQQVDALEKDRAVYRGCLSTATTQRENLNAKCTTMLLEKDDSQGTLAGIKTQLAASCKQLQETEIAKAALECGIRTAADKEKKLLDTNVSLKGKIATLEGTVKAGEMKWDEVHTKGNEVAQQKAQLQKEFDRISRELKSSREKLRAAEAKRDFSSPETRVRTEQNKQLQRQLDEAQHAHDATLKQLKAAEGKLEAVKAESDVQTKTEQETVSKLQMQLTEAQQALVTSKELLKDTEEQKQVLRTESQNNARQRGQLQAEIHKIGVELDDAKSALSKFDARLRNSEAKNEVLKDEIRQGYVAGMYAVFAIEGGSPLLRDE</sequence>
<evidence type="ECO:0000256" key="2">
    <source>
        <dbReference type="SAM" id="MobiDB-lite"/>
    </source>
</evidence>
<gene>
    <name evidence="3" type="ORF">BD289DRAFT_425212</name>
</gene>
<protein>
    <submittedName>
        <fullName evidence="3">Uncharacterized protein</fullName>
    </submittedName>
</protein>
<dbReference type="EMBL" id="KZ678388">
    <property type="protein sequence ID" value="PSR97808.1"/>
    <property type="molecule type" value="Genomic_DNA"/>
</dbReference>
<evidence type="ECO:0000256" key="1">
    <source>
        <dbReference type="SAM" id="Coils"/>
    </source>
</evidence>
<organism evidence="3 4">
    <name type="scientific">Coniella lustricola</name>
    <dbReference type="NCBI Taxonomy" id="2025994"/>
    <lineage>
        <taxon>Eukaryota</taxon>
        <taxon>Fungi</taxon>
        <taxon>Dikarya</taxon>
        <taxon>Ascomycota</taxon>
        <taxon>Pezizomycotina</taxon>
        <taxon>Sordariomycetes</taxon>
        <taxon>Sordariomycetidae</taxon>
        <taxon>Diaporthales</taxon>
        <taxon>Schizoparmaceae</taxon>
        <taxon>Coniella</taxon>
    </lineage>
</organism>
<keyword evidence="1" id="KW-0175">Coiled coil</keyword>
<proteinExistence type="predicted"/>
<dbReference type="SUPFAM" id="SSF57997">
    <property type="entry name" value="Tropomyosin"/>
    <property type="match status" value="1"/>
</dbReference>
<dbReference type="InParanoid" id="A0A2T3AHN7"/>
<accession>A0A2T3AHN7</accession>
<evidence type="ECO:0000313" key="3">
    <source>
        <dbReference type="EMBL" id="PSR97808.1"/>
    </source>
</evidence>
<name>A0A2T3AHN7_9PEZI</name>